<dbReference type="Proteomes" id="UP000612899">
    <property type="component" value="Unassembled WGS sequence"/>
</dbReference>
<evidence type="ECO:0000313" key="2">
    <source>
        <dbReference type="Proteomes" id="UP000612899"/>
    </source>
</evidence>
<proteinExistence type="predicted"/>
<sequence length="142" mass="14674">MEAGGSSESWRRGGPQRLHFWLIAEIKELRIAISDVVETYCPEMLDRAGGRWGDGATVLIAAGDNPDRLRNEAAFGTATVTDGGGSVREGGVGWLGGWGDEVELRTAATDAGESMLDGGFPMYANNCWGSVAGGLVGGGGVG</sequence>
<name>A0A8J3QJW9_9ACTN</name>
<dbReference type="AlphaFoldDB" id="A0A8J3QJW9"/>
<accession>A0A8J3QJW9</accession>
<evidence type="ECO:0000313" key="1">
    <source>
        <dbReference type="EMBL" id="GIH10733.1"/>
    </source>
</evidence>
<comment type="caution">
    <text evidence="1">The sequence shown here is derived from an EMBL/GenBank/DDBJ whole genome shotgun (WGS) entry which is preliminary data.</text>
</comment>
<keyword evidence="2" id="KW-1185">Reference proteome</keyword>
<gene>
    <name evidence="1" type="ORF">Rhe02_88000</name>
</gene>
<dbReference type="EMBL" id="BONY01000105">
    <property type="protein sequence ID" value="GIH10733.1"/>
    <property type="molecule type" value="Genomic_DNA"/>
</dbReference>
<organism evidence="1 2">
    <name type="scientific">Rhizocola hellebori</name>
    <dbReference type="NCBI Taxonomy" id="1392758"/>
    <lineage>
        <taxon>Bacteria</taxon>
        <taxon>Bacillati</taxon>
        <taxon>Actinomycetota</taxon>
        <taxon>Actinomycetes</taxon>
        <taxon>Micromonosporales</taxon>
        <taxon>Micromonosporaceae</taxon>
        <taxon>Rhizocola</taxon>
    </lineage>
</organism>
<reference evidence="1" key="1">
    <citation type="submission" date="2021-01" db="EMBL/GenBank/DDBJ databases">
        <title>Whole genome shotgun sequence of Rhizocola hellebori NBRC 109834.</title>
        <authorList>
            <person name="Komaki H."/>
            <person name="Tamura T."/>
        </authorList>
    </citation>
    <scope>NUCLEOTIDE SEQUENCE</scope>
    <source>
        <strain evidence="1">NBRC 109834</strain>
    </source>
</reference>
<protein>
    <submittedName>
        <fullName evidence="1">Uncharacterized protein</fullName>
    </submittedName>
</protein>